<protein>
    <submittedName>
        <fullName evidence="2">Uncharacterized protein</fullName>
    </submittedName>
</protein>
<organism evidence="2 3">
    <name type="scientific">Protopolystoma xenopodis</name>
    <dbReference type="NCBI Taxonomy" id="117903"/>
    <lineage>
        <taxon>Eukaryota</taxon>
        <taxon>Metazoa</taxon>
        <taxon>Spiralia</taxon>
        <taxon>Lophotrochozoa</taxon>
        <taxon>Platyhelminthes</taxon>
        <taxon>Monogenea</taxon>
        <taxon>Polyopisthocotylea</taxon>
        <taxon>Polystomatidea</taxon>
        <taxon>Polystomatidae</taxon>
        <taxon>Protopolystoma</taxon>
    </lineage>
</organism>
<keyword evidence="3" id="KW-1185">Reference proteome</keyword>
<name>A0A448WF38_9PLAT</name>
<dbReference type="AlphaFoldDB" id="A0A448WF38"/>
<feature type="region of interest" description="Disordered" evidence="1">
    <location>
        <begin position="1"/>
        <end position="58"/>
    </location>
</feature>
<reference evidence="2" key="1">
    <citation type="submission" date="2018-11" db="EMBL/GenBank/DDBJ databases">
        <authorList>
            <consortium name="Pathogen Informatics"/>
        </authorList>
    </citation>
    <scope>NUCLEOTIDE SEQUENCE</scope>
</reference>
<feature type="compositionally biased region" description="Low complexity" evidence="1">
    <location>
        <begin position="1"/>
        <end position="12"/>
    </location>
</feature>
<proteinExistence type="predicted"/>
<evidence type="ECO:0000313" key="2">
    <source>
        <dbReference type="EMBL" id="VEL10252.1"/>
    </source>
</evidence>
<evidence type="ECO:0000313" key="3">
    <source>
        <dbReference type="Proteomes" id="UP000784294"/>
    </source>
</evidence>
<accession>A0A448WF38</accession>
<sequence>MSLGAFRRNLAPRPRRPCRPARAERPVPIDAPLPPHSPNYHSGSGQGRASFGATRPSSVRRLGNSVPCWIVAEGLVERRVVHPTCTPPTCRRGEPLRG</sequence>
<dbReference type="EMBL" id="CAAALY010008474">
    <property type="protein sequence ID" value="VEL10252.1"/>
    <property type="molecule type" value="Genomic_DNA"/>
</dbReference>
<comment type="caution">
    <text evidence="2">The sequence shown here is derived from an EMBL/GenBank/DDBJ whole genome shotgun (WGS) entry which is preliminary data.</text>
</comment>
<dbReference type="Proteomes" id="UP000784294">
    <property type="component" value="Unassembled WGS sequence"/>
</dbReference>
<gene>
    <name evidence="2" type="ORF">PXEA_LOCUS3692</name>
</gene>
<evidence type="ECO:0000256" key="1">
    <source>
        <dbReference type="SAM" id="MobiDB-lite"/>
    </source>
</evidence>